<accession>A0A9J5WXZ8</accession>
<reference evidence="1 2" key="1">
    <citation type="submission" date="2020-09" db="EMBL/GenBank/DDBJ databases">
        <title>De no assembly of potato wild relative species, Solanum commersonii.</title>
        <authorList>
            <person name="Cho K."/>
        </authorList>
    </citation>
    <scope>NUCLEOTIDE SEQUENCE [LARGE SCALE GENOMIC DNA]</scope>
    <source>
        <strain evidence="1">LZ3.2</strain>
        <tissue evidence="1">Leaf</tissue>
    </source>
</reference>
<evidence type="ECO:0000313" key="1">
    <source>
        <dbReference type="EMBL" id="KAG5580667.1"/>
    </source>
</evidence>
<dbReference type="InterPro" id="IPR013078">
    <property type="entry name" value="His_Pase_superF_clade-1"/>
</dbReference>
<protein>
    <recommendedName>
        <fullName evidence="3">Phosphoglycerate mutase</fullName>
    </recommendedName>
</protein>
<proteinExistence type="predicted"/>
<dbReference type="EMBL" id="JACXVP010000010">
    <property type="protein sequence ID" value="KAG5580667.1"/>
    <property type="molecule type" value="Genomic_DNA"/>
</dbReference>
<comment type="caution">
    <text evidence="1">The sequence shown here is derived from an EMBL/GenBank/DDBJ whole genome shotgun (WGS) entry which is preliminary data.</text>
</comment>
<dbReference type="InterPro" id="IPR029033">
    <property type="entry name" value="His_PPase_superfam"/>
</dbReference>
<evidence type="ECO:0008006" key="3">
    <source>
        <dbReference type="Google" id="ProtNLM"/>
    </source>
</evidence>
<dbReference type="Proteomes" id="UP000824120">
    <property type="component" value="Chromosome 10"/>
</dbReference>
<evidence type="ECO:0000313" key="2">
    <source>
        <dbReference type="Proteomes" id="UP000824120"/>
    </source>
</evidence>
<dbReference type="PANTHER" id="PTHR46192">
    <property type="entry name" value="BROAD-RANGE ACID PHOSPHATASE DET1"/>
    <property type="match status" value="1"/>
</dbReference>
<dbReference type="AlphaFoldDB" id="A0A9J5WXZ8"/>
<dbReference type="Gene3D" id="3.40.50.1240">
    <property type="entry name" value="Phosphoglycerate mutase-like"/>
    <property type="match status" value="1"/>
</dbReference>
<dbReference type="InterPro" id="IPR052765">
    <property type="entry name" value="PGM-Related"/>
</dbReference>
<dbReference type="SUPFAM" id="SSF53254">
    <property type="entry name" value="Phosphoglycerate mutase-like"/>
    <property type="match status" value="1"/>
</dbReference>
<dbReference type="OrthoDB" id="10261749at2759"/>
<sequence>MEQICESGSDNLNIVIISHGLTIRIILMRLFKWTAEEVESLISPKNGEIRILELGHEGKYSLALHHDDKTLEKWGLSPQMILDQKQRA</sequence>
<organism evidence="1 2">
    <name type="scientific">Solanum commersonii</name>
    <name type="common">Commerson's wild potato</name>
    <name type="synonym">Commerson's nightshade</name>
    <dbReference type="NCBI Taxonomy" id="4109"/>
    <lineage>
        <taxon>Eukaryota</taxon>
        <taxon>Viridiplantae</taxon>
        <taxon>Streptophyta</taxon>
        <taxon>Embryophyta</taxon>
        <taxon>Tracheophyta</taxon>
        <taxon>Spermatophyta</taxon>
        <taxon>Magnoliopsida</taxon>
        <taxon>eudicotyledons</taxon>
        <taxon>Gunneridae</taxon>
        <taxon>Pentapetalae</taxon>
        <taxon>asterids</taxon>
        <taxon>lamiids</taxon>
        <taxon>Solanales</taxon>
        <taxon>Solanaceae</taxon>
        <taxon>Solanoideae</taxon>
        <taxon>Solaneae</taxon>
        <taxon>Solanum</taxon>
    </lineage>
</organism>
<dbReference type="Pfam" id="PF00300">
    <property type="entry name" value="His_Phos_1"/>
    <property type="match status" value="1"/>
</dbReference>
<name>A0A9J5WXZ8_SOLCO</name>
<gene>
    <name evidence="1" type="ORF">H5410_051294</name>
</gene>
<keyword evidence="2" id="KW-1185">Reference proteome</keyword>